<accession>A0A6N4R2B7</accession>
<evidence type="ECO:0000256" key="12">
    <source>
        <dbReference type="NCBIfam" id="TIGR00442"/>
    </source>
</evidence>
<organism evidence="15 16">
    <name type="scientific">Blastochloris viridis</name>
    <name type="common">Rhodopseudomonas viridis</name>
    <dbReference type="NCBI Taxonomy" id="1079"/>
    <lineage>
        <taxon>Bacteria</taxon>
        <taxon>Pseudomonadati</taxon>
        <taxon>Pseudomonadota</taxon>
        <taxon>Alphaproteobacteria</taxon>
        <taxon>Hyphomicrobiales</taxon>
        <taxon>Blastochloridaceae</taxon>
        <taxon>Blastochloris</taxon>
    </lineage>
</organism>
<dbReference type="EC" id="6.1.1.21" evidence="3 12"/>
<evidence type="ECO:0000256" key="5">
    <source>
        <dbReference type="ARBA" id="ARBA00022490"/>
    </source>
</evidence>
<dbReference type="InterPro" id="IPR006195">
    <property type="entry name" value="aa-tRNA-synth_II"/>
</dbReference>
<dbReference type="Pfam" id="PF13393">
    <property type="entry name" value="tRNA-synt_His"/>
    <property type="match status" value="1"/>
</dbReference>
<dbReference type="SUPFAM" id="SSF55681">
    <property type="entry name" value="Class II aaRS and biotin synthetases"/>
    <property type="match status" value="1"/>
</dbReference>
<keyword evidence="7" id="KW-0547">Nucleotide-binding</keyword>
<evidence type="ECO:0000256" key="1">
    <source>
        <dbReference type="ARBA" id="ARBA00008226"/>
    </source>
</evidence>
<evidence type="ECO:0000256" key="6">
    <source>
        <dbReference type="ARBA" id="ARBA00022598"/>
    </source>
</evidence>
<feature type="binding site" evidence="13">
    <location>
        <position position="125"/>
    </location>
    <ligand>
        <name>L-histidine</name>
        <dbReference type="ChEBI" id="CHEBI:57595"/>
    </ligand>
</feature>
<feature type="binding site" evidence="13">
    <location>
        <position position="111"/>
    </location>
    <ligand>
        <name>L-histidine</name>
        <dbReference type="ChEBI" id="CHEBI:57595"/>
    </ligand>
</feature>
<dbReference type="InterPro" id="IPR004154">
    <property type="entry name" value="Anticodon-bd"/>
</dbReference>
<comment type="subunit">
    <text evidence="2">Homodimer.</text>
</comment>
<evidence type="ECO:0000256" key="11">
    <source>
        <dbReference type="ARBA" id="ARBA00047639"/>
    </source>
</evidence>
<dbReference type="SUPFAM" id="SSF52954">
    <property type="entry name" value="Class II aaRS ABD-related"/>
    <property type="match status" value="1"/>
</dbReference>
<keyword evidence="9" id="KW-0648">Protein biosynthesis</keyword>
<dbReference type="GO" id="GO:0005737">
    <property type="term" value="C:cytoplasm"/>
    <property type="evidence" value="ECO:0007669"/>
    <property type="project" value="UniProtKB-UniRule"/>
</dbReference>
<gene>
    <name evidence="15" type="primary">hisS</name>
    <name evidence="15" type="ORF">DI628_01340</name>
</gene>
<dbReference type="InterPro" id="IPR004516">
    <property type="entry name" value="HisRS/HisZ"/>
</dbReference>
<evidence type="ECO:0000256" key="3">
    <source>
        <dbReference type="ARBA" id="ARBA00012815"/>
    </source>
</evidence>
<keyword evidence="8" id="KW-0067">ATP-binding</keyword>
<evidence type="ECO:0000256" key="2">
    <source>
        <dbReference type="ARBA" id="ARBA00011738"/>
    </source>
</evidence>
<dbReference type="EMBL" id="VAFM01000001">
    <property type="protein sequence ID" value="TKW61303.1"/>
    <property type="molecule type" value="Genomic_DNA"/>
</dbReference>
<dbReference type="PROSITE" id="PS50862">
    <property type="entry name" value="AA_TRNA_LIGASE_II"/>
    <property type="match status" value="1"/>
</dbReference>
<dbReference type="PANTHER" id="PTHR11476">
    <property type="entry name" value="HISTIDYL-TRNA SYNTHETASE"/>
    <property type="match status" value="1"/>
</dbReference>
<evidence type="ECO:0000256" key="10">
    <source>
        <dbReference type="ARBA" id="ARBA00023146"/>
    </source>
</evidence>
<keyword evidence="10" id="KW-0030">Aminoacyl-tRNA synthetase</keyword>
<feature type="binding site" evidence="13">
    <location>
        <position position="129"/>
    </location>
    <ligand>
        <name>L-histidine</name>
        <dbReference type="ChEBI" id="CHEBI:57595"/>
    </ligand>
</feature>
<reference evidence="15 16" key="1">
    <citation type="journal article" date="2017" name="Nat. Commun.">
        <title>In situ click chemistry generation of cyclooxygenase-2 inhibitors.</title>
        <authorList>
            <person name="Bhardwaj A."/>
            <person name="Kaur J."/>
            <person name="Wuest M."/>
            <person name="Wuest F."/>
        </authorList>
    </citation>
    <scope>NUCLEOTIDE SEQUENCE [LARGE SCALE GENOMIC DNA]</scope>
    <source>
        <strain evidence="15">S2_018_000_R2_106</strain>
    </source>
</reference>
<evidence type="ECO:0000313" key="16">
    <source>
        <dbReference type="Proteomes" id="UP000320948"/>
    </source>
</evidence>
<evidence type="ECO:0000256" key="4">
    <source>
        <dbReference type="ARBA" id="ARBA00017399"/>
    </source>
</evidence>
<dbReference type="AlphaFoldDB" id="A0A6N4R2B7"/>
<evidence type="ECO:0000256" key="9">
    <source>
        <dbReference type="ARBA" id="ARBA00022917"/>
    </source>
</evidence>
<dbReference type="InterPro" id="IPR041715">
    <property type="entry name" value="HisRS-like_core"/>
</dbReference>
<feature type="binding site" evidence="13">
    <location>
        <position position="272"/>
    </location>
    <ligand>
        <name>L-histidine</name>
        <dbReference type="ChEBI" id="CHEBI:57595"/>
    </ligand>
</feature>
<dbReference type="CDD" id="cd00773">
    <property type="entry name" value="HisRS-like_core"/>
    <property type="match status" value="1"/>
</dbReference>
<evidence type="ECO:0000313" key="15">
    <source>
        <dbReference type="EMBL" id="TKW61303.1"/>
    </source>
</evidence>
<feature type="binding site" evidence="13">
    <location>
        <begin position="276"/>
        <end position="277"/>
    </location>
    <ligand>
        <name>L-histidine</name>
        <dbReference type="ChEBI" id="CHEBI:57595"/>
    </ligand>
</feature>
<comment type="catalytic activity">
    <reaction evidence="11">
        <text>tRNA(His) + L-histidine + ATP = L-histidyl-tRNA(His) + AMP + diphosphate + H(+)</text>
        <dbReference type="Rhea" id="RHEA:17313"/>
        <dbReference type="Rhea" id="RHEA-COMP:9665"/>
        <dbReference type="Rhea" id="RHEA-COMP:9689"/>
        <dbReference type="ChEBI" id="CHEBI:15378"/>
        <dbReference type="ChEBI" id="CHEBI:30616"/>
        <dbReference type="ChEBI" id="CHEBI:33019"/>
        <dbReference type="ChEBI" id="CHEBI:57595"/>
        <dbReference type="ChEBI" id="CHEBI:78442"/>
        <dbReference type="ChEBI" id="CHEBI:78527"/>
        <dbReference type="ChEBI" id="CHEBI:456215"/>
        <dbReference type="EC" id="6.1.1.21"/>
    </reaction>
</comment>
<dbReference type="Gene3D" id="3.30.930.10">
    <property type="entry name" value="Bira Bifunctional Protein, Domain 2"/>
    <property type="match status" value="1"/>
</dbReference>
<feature type="binding site" evidence="13">
    <location>
        <begin position="81"/>
        <end position="83"/>
    </location>
    <ligand>
        <name>L-histidine</name>
        <dbReference type="ChEBI" id="CHEBI:57595"/>
    </ligand>
</feature>
<comment type="caution">
    <text evidence="15">The sequence shown here is derived from an EMBL/GenBank/DDBJ whole genome shotgun (WGS) entry which is preliminary data.</text>
</comment>
<evidence type="ECO:0000256" key="7">
    <source>
        <dbReference type="ARBA" id="ARBA00022741"/>
    </source>
</evidence>
<keyword evidence="6 15" id="KW-0436">Ligase</keyword>
<sequence length="427" mass="46307">MKTNISGFPEYLPSEQLAFNTIIHTITGIYQNYGYVPLETAAVERIDTLTSKGIDSKEVYALRRLNAQGDDGDKDIALRFDLTVPMARYVAQNFGDLSFPFRRYQCQPVWRGERAQKGRYRQFHQFDLDVIGDGTLPIVADAEVIAAAHDALVAVLPEGTPFTMRVNNRKLLTGLVQGAGYTADEQVYAAIKVIDDLEKIRDEDARERLAAINPSANVQKLIDQTRTANLNELTGLTDLAQQGLSELKEVLSTLDGLTGGTSNIVADLSIARGLDYYTGTVVETKLHTAPELGSVCSGGRYDNLAASLSERNLPGVGLSIGISRLAAWLMDQPPYNSMPATPASIIVIGAAAPALCQQIRKAGLACELGLGEKSAGQHFMAADKRGIKYGIVAETPEKATIRTFSTRQQAEVEAAGVVPYLQTLLDK</sequence>
<comment type="similarity">
    <text evidence="1">Belongs to the class-II aminoacyl-tRNA synthetase family.</text>
</comment>
<evidence type="ECO:0000256" key="13">
    <source>
        <dbReference type="PIRSR" id="PIRSR001549-1"/>
    </source>
</evidence>
<dbReference type="PIRSF" id="PIRSF001549">
    <property type="entry name" value="His-tRNA_synth"/>
    <property type="match status" value="1"/>
</dbReference>
<dbReference type="Proteomes" id="UP000320948">
    <property type="component" value="Unassembled WGS sequence"/>
</dbReference>
<protein>
    <recommendedName>
        <fullName evidence="4 12">Histidine--tRNA ligase</fullName>
        <ecNumber evidence="3 12">6.1.1.21</ecNumber>
    </recommendedName>
</protein>
<dbReference type="InterPro" id="IPR045864">
    <property type="entry name" value="aa-tRNA-synth_II/BPL/LPL"/>
</dbReference>
<evidence type="ECO:0000259" key="14">
    <source>
        <dbReference type="PROSITE" id="PS50862"/>
    </source>
</evidence>
<dbReference type="Pfam" id="PF03129">
    <property type="entry name" value="HGTP_anticodon"/>
    <property type="match status" value="1"/>
</dbReference>
<dbReference type="InterPro" id="IPR015807">
    <property type="entry name" value="His-tRNA-ligase"/>
</dbReference>
<dbReference type="GO" id="GO:0005524">
    <property type="term" value="F:ATP binding"/>
    <property type="evidence" value="ECO:0007669"/>
    <property type="project" value="UniProtKB-KW"/>
</dbReference>
<name>A0A6N4R2B7_BLAVI</name>
<dbReference type="NCBIfam" id="TIGR00442">
    <property type="entry name" value="hisS"/>
    <property type="match status" value="1"/>
</dbReference>
<feature type="domain" description="Aminoacyl-transfer RNA synthetases class-II family profile" evidence="14">
    <location>
        <begin position="20"/>
        <end position="342"/>
    </location>
</feature>
<evidence type="ECO:0000256" key="8">
    <source>
        <dbReference type="ARBA" id="ARBA00022840"/>
    </source>
</evidence>
<dbReference type="GO" id="GO:0006427">
    <property type="term" value="P:histidyl-tRNA aminoacylation"/>
    <property type="evidence" value="ECO:0007669"/>
    <property type="project" value="UniProtKB-UniRule"/>
</dbReference>
<dbReference type="InterPro" id="IPR036621">
    <property type="entry name" value="Anticodon-bd_dom_sf"/>
</dbReference>
<dbReference type="PANTHER" id="PTHR11476:SF7">
    <property type="entry name" value="HISTIDINE--TRNA LIGASE"/>
    <property type="match status" value="1"/>
</dbReference>
<keyword evidence="5" id="KW-0963">Cytoplasm</keyword>
<dbReference type="Gene3D" id="3.40.50.800">
    <property type="entry name" value="Anticodon-binding domain"/>
    <property type="match status" value="1"/>
</dbReference>
<proteinExistence type="inferred from homology"/>
<dbReference type="GO" id="GO:0004821">
    <property type="term" value="F:histidine-tRNA ligase activity"/>
    <property type="evidence" value="ECO:0007669"/>
    <property type="project" value="UniProtKB-UniRule"/>
</dbReference>